<dbReference type="PRINTS" id="PR00633">
    <property type="entry name" value="RCCNDNSATION"/>
</dbReference>
<keyword evidence="5" id="KW-1185">Reference proteome</keyword>
<dbReference type="PANTHER" id="PTHR22870">
    <property type="entry name" value="REGULATOR OF CHROMOSOME CONDENSATION"/>
    <property type="match status" value="1"/>
</dbReference>
<feature type="repeat" description="RCC1" evidence="2">
    <location>
        <begin position="528"/>
        <end position="581"/>
    </location>
</feature>
<dbReference type="EMBL" id="BSXT01000110">
    <property type="protein sequence ID" value="GMF17806.1"/>
    <property type="molecule type" value="Genomic_DNA"/>
</dbReference>
<proteinExistence type="predicted"/>
<name>A0A9W6TLN9_9STRA</name>
<dbReference type="PROSITE" id="PS50012">
    <property type="entry name" value="RCC1_3"/>
    <property type="match status" value="7"/>
</dbReference>
<dbReference type="PANTHER" id="PTHR22870:SF466">
    <property type="entry name" value="ANKYRIN REPEAT-CONTAINING PROTEIN"/>
    <property type="match status" value="1"/>
</dbReference>
<dbReference type="InterPro" id="IPR009091">
    <property type="entry name" value="RCC1/BLIP-II"/>
</dbReference>
<evidence type="ECO:0000256" key="1">
    <source>
        <dbReference type="ARBA" id="ARBA00022737"/>
    </source>
</evidence>
<dbReference type="InterPro" id="IPR000408">
    <property type="entry name" value="Reg_chr_condens"/>
</dbReference>
<keyword evidence="1" id="KW-0677">Repeat</keyword>
<dbReference type="OrthoDB" id="10256179at2759"/>
<dbReference type="InterPro" id="IPR058923">
    <property type="entry name" value="RCC1-like_dom"/>
</dbReference>
<dbReference type="Proteomes" id="UP001165121">
    <property type="component" value="Unassembled WGS sequence"/>
</dbReference>
<dbReference type="Pfam" id="PF25390">
    <property type="entry name" value="WD40_RLD"/>
    <property type="match status" value="1"/>
</dbReference>
<dbReference type="PROSITE" id="PS00626">
    <property type="entry name" value="RCC1_2"/>
    <property type="match status" value="2"/>
</dbReference>
<dbReference type="Pfam" id="PF00415">
    <property type="entry name" value="RCC1"/>
    <property type="match status" value="1"/>
</dbReference>
<accession>A0A9W6TLN9</accession>
<evidence type="ECO:0000313" key="5">
    <source>
        <dbReference type="Proteomes" id="UP001165121"/>
    </source>
</evidence>
<dbReference type="AlphaFoldDB" id="A0A9W6TLN9"/>
<feature type="repeat" description="RCC1" evidence="2">
    <location>
        <begin position="356"/>
        <end position="413"/>
    </location>
</feature>
<evidence type="ECO:0000256" key="2">
    <source>
        <dbReference type="PROSITE-ProRule" id="PRU00235"/>
    </source>
</evidence>
<feature type="domain" description="RCC1-like" evidence="3">
    <location>
        <begin position="169"/>
        <end position="523"/>
    </location>
</feature>
<organism evidence="4 5">
    <name type="scientific">Phytophthora fragariaefolia</name>
    <dbReference type="NCBI Taxonomy" id="1490495"/>
    <lineage>
        <taxon>Eukaryota</taxon>
        <taxon>Sar</taxon>
        <taxon>Stramenopiles</taxon>
        <taxon>Oomycota</taxon>
        <taxon>Peronosporomycetes</taxon>
        <taxon>Peronosporales</taxon>
        <taxon>Peronosporaceae</taxon>
        <taxon>Phytophthora</taxon>
    </lineage>
</organism>
<dbReference type="Gene3D" id="2.130.10.30">
    <property type="entry name" value="Regulator of chromosome condensation 1/beta-lactamase-inhibitor protein II"/>
    <property type="match status" value="2"/>
</dbReference>
<feature type="repeat" description="RCC1" evidence="2">
    <location>
        <begin position="232"/>
        <end position="284"/>
    </location>
</feature>
<protein>
    <submittedName>
        <fullName evidence="4">Unnamed protein product</fullName>
    </submittedName>
</protein>
<feature type="repeat" description="RCC1" evidence="2">
    <location>
        <begin position="414"/>
        <end position="475"/>
    </location>
</feature>
<dbReference type="SUPFAM" id="SSF50985">
    <property type="entry name" value="RCC1/BLIP-II"/>
    <property type="match status" value="2"/>
</dbReference>
<feature type="repeat" description="RCC1" evidence="2">
    <location>
        <begin position="169"/>
        <end position="231"/>
    </location>
</feature>
<comment type="caution">
    <text evidence="4">The sequence shown here is derived from an EMBL/GenBank/DDBJ whole genome shotgun (WGS) entry which is preliminary data.</text>
</comment>
<evidence type="ECO:0000313" key="4">
    <source>
        <dbReference type="EMBL" id="GMF17806.1"/>
    </source>
</evidence>
<gene>
    <name evidence="4" type="ORF">Pfra01_000135500</name>
</gene>
<feature type="repeat" description="RCC1" evidence="2">
    <location>
        <begin position="285"/>
        <end position="355"/>
    </location>
</feature>
<feature type="repeat" description="RCC1" evidence="2">
    <location>
        <begin position="476"/>
        <end position="527"/>
    </location>
</feature>
<dbReference type="InterPro" id="IPR051210">
    <property type="entry name" value="Ub_ligase/GEF_domain"/>
</dbReference>
<reference evidence="4" key="1">
    <citation type="submission" date="2023-04" db="EMBL/GenBank/DDBJ databases">
        <title>Phytophthora fragariaefolia NBRC 109709.</title>
        <authorList>
            <person name="Ichikawa N."/>
            <person name="Sato H."/>
            <person name="Tonouchi N."/>
        </authorList>
    </citation>
    <scope>NUCLEOTIDE SEQUENCE</scope>
    <source>
        <strain evidence="4">NBRC 109709</strain>
    </source>
</reference>
<sequence>MFFRTCQSLRDPARLAANSRLSVQIAGRLPAILATMPPCMLSPGLVDDSADGSEDADNVCSVFYQLLRLFEELLGLGDEEKRDSSSSTSRERDCLSVSDRAVVIVAYVALSLKWGRLGYLLKGVKMLLEHAAELNSARFESLGTLLQELAAASIERPQIVFGEEDHQCGYLMSFGKGDHGKLGHGQCAHVSCQEGNCTENKMVPTMIVATRDIEFCKIDSLSTHSIAITANGEAMSWGNGDKYRLGHGSSSKEYIPRTIEFLRLKGRVRDLACGLGHTLALLESGEIFAWGNGSNGRLGLGDTNDRSSPTRVAIPTLASTQNAGEASESTGSSISSVKFRHIFCGASHSLGISWDGTAYAWGKNNQGQCGHGHTNDQWVIQRIESFGDSEDGEDEFVVDAAGGWEHTLFCTASGRVYSCGCGYKDSRRAGIPPVLGHGDCDRRLSPTLVQGLEEAHEEIIKVACGWDHSLAVSTSGRVYTWGSGTNGKLGHGDEESFDTPTLVRSMEGKKVKDAKAGCEHTVFLTYDHELWTCGQGDSGRLGHGDNQTRKRPTRVELLAECGLKPVALAVGDKYNLVLVTEGRYEHLNGELQAHTPLNNDIGSSHATAAVHHCRHRAVRHMKVSENQEAPFGAKWVLAIAENINSKGSSSKVIIPDSARAVAFFIAGHVDRLASDYIAAEYDMQCEKQNDYMGFDTLTKPETVLLPFAVDTSCESLRALIQLLRWTESPLSGKEKGGHYERSQMDGHIGTQDRMGLALSCLRVMQFNLRKLQGVTTSVVGAIDKNLVSNHATLSNTLLRLIHDLLDTLAGLHGEDVAYRFDNSTCHSAGIQGLSTVGSAVSQEAASALMV</sequence>
<evidence type="ECO:0000259" key="3">
    <source>
        <dbReference type="Pfam" id="PF25390"/>
    </source>
</evidence>